<proteinExistence type="predicted"/>
<sequence>MKRRVALARALCYDGDVLILDEPLKGLSMEHRRQLWPVLKAEGERRLVLWVSHDEEEAKAVADRVLHLSGFPLKILEVAGC</sequence>
<dbReference type="GO" id="GO:0022857">
    <property type="term" value="F:transmembrane transporter activity"/>
    <property type="evidence" value="ECO:0007669"/>
    <property type="project" value="TreeGrafter"/>
</dbReference>
<gene>
    <name evidence="1" type="ORF">SDC9_98077</name>
</gene>
<protein>
    <submittedName>
        <fullName evidence="1">Uncharacterized protein</fullName>
    </submittedName>
</protein>
<dbReference type="InterPro" id="IPR015854">
    <property type="entry name" value="ABC_transpr_LolD-like"/>
</dbReference>
<reference evidence="1" key="1">
    <citation type="submission" date="2019-08" db="EMBL/GenBank/DDBJ databases">
        <authorList>
            <person name="Kucharzyk K."/>
            <person name="Murdoch R.W."/>
            <person name="Higgins S."/>
            <person name="Loffler F."/>
        </authorList>
    </citation>
    <scope>NUCLEOTIDE SEQUENCE</scope>
</reference>
<dbReference type="GO" id="GO:0005886">
    <property type="term" value="C:plasma membrane"/>
    <property type="evidence" value="ECO:0007669"/>
    <property type="project" value="TreeGrafter"/>
</dbReference>
<name>A0A645ADS6_9ZZZZ</name>
<organism evidence="1">
    <name type="scientific">bioreactor metagenome</name>
    <dbReference type="NCBI Taxonomy" id="1076179"/>
    <lineage>
        <taxon>unclassified sequences</taxon>
        <taxon>metagenomes</taxon>
        <taxon>ecological metagenomes</taxon>
    </lineage>
</organism>
<dbReference type="CDD" id="cd00267">
    <property type="entry name" value="ABC_ATPase"/>
    <property type="match status" value="1"/>
</dbReference>
<comment type="caution">
    <text evidence="1">The sequence shown here is derived from an EMBL/GenBank/DDBJ whole genome shotgun (WGS) entry which is preliminary data.</text>
</comment>
<dbReference type="InterPro" id="IPR027417">
    <property type="entry name" value="P-loop_NTPase"/>
</dbReference>
<accession>A0A645ADS6</accession>
<dbReference type="EMBL" id="VSSQ01013365">
    <property type="protein sequence ID" value="MPM51329.1"/>
    <property type="molecule type" value="Genomic_DNA"/>
</dbReference>
<dbReference type="Gene3D" id="3.40.50.300">
    <property type="entry name" value="P-loop containing nucleotide triphosphate hydrolases"/>
    <property type="match status" value="1"/>
</dbReference>
<dbReference type="PANTHER" id="PTHR24220:SF364">
    <property type="entry name" value="FLUOROQUINOLONES EXPORT ATP-BINDING PROTEIN RV2688C"/>
    <property type="match status" value="1"/>
</dbReference>
<dbReference type="AlphaFoldDB" id="A0A645ADS6"/>
<evidence type="ECO:0000313" key="1">
    <source>
        <dbReference type="EMBL" id="MPM51329.1"/>
    </source>
</evidence>
<dbReference type="PANTHER" id="PTHR24220">
    <property type="entry name" value="IMPORT ATP-BINDING PROTEIN"/>
    <property type="match status" value="1"/>
</dbReference>
<dbReference type="SUPFAM" id="SSF52540">
    <property type="entry name" value="P-loop containing nucleoside triphosphate hydrolases"/>
    <property type="match status" value="1"/>
</dbReference>